<dbReference type="RefSeq" id="WP_347326757.1">
    <property type="nucleotide sequence ID" value="NZ_JBCGUH010000015.1"/>
</dbReference>
<accession>A0ABW4RJE8</accession>
<name>A0ABW4RJE8_9BACL</name>
<reference evidence="2" key="1">
    <citation type="journal article" date="2019" name="Int. J. Syst. Evol. Microbiol.">
        <title>The Global Catalogue of Microorganisms (GCM) 10K type strain sequencing project: providing services to taxonomists for standard genome sequencing and annotation.</title>
        <authorList>
            <consortium name="The Broad Institute Genomics Platform"/>
            <consortium name="The Broad Institute Genome Sequencing Center for Infectious Disease"/>
            <person name="Wu L."/>
            <person name="Ma J."/>
        </authorList>
    </citation>
    <scope>NUCLEOTIDE SEQUENCE [LARGE SCALE GENOMIC DNA]</scope>
    <source>
        <strain evidence="2">CCUG 54950</strain>
    </source>
</reference>
<dbReference type="Gene3D" id="3.40.50.720">
    <property type="entry name" value="NAD(P)-binding Rossmann-like Domain"/>
    <property type="match status" value="1"/>
</dbReference>
<evidence type="ECO:0000313" key="2">
    <source>
        <dbReference type="Proteomes" id="UP001597233"/>
    </source>
</evidence>
<dbReference type="EMBL" id="JBHUEH010000013">
    <property type="protein sequence ID" value="MFD1885618.1"/>
    <property type="molecule type" value="Genomic_DNA"/>
</dbReference>
<organism evidence="1 2">
    <name type="scientific">Paenibacillus wenxiniae</name>
    <dbReference type="NCBI Taxonomy" id="1636843"/>
    <lineage>
        <taxon>Bacteria</taxon>
        <taxon>Bacillati</taxon>
        <taxon>Bacillota</taxon>
        <taxon>Bacilli</taxon>
        <taxon>Bacillales</taxon>
        <taxon>Paenibacillaceae</taxon>
        <taxon>Paenibacillus</taxon>
    </lineage>
</organism>
<gene>
    <name evidence="1" type="ORF">ACFSC9_08765</name>
</gene>
<evidence type="ECO:0000313" key="1">
    <source>
        <dbReference type="EMBL" id="MFD1885618.1"/>
    </source>
</evidence>
<keyword evidence="2" id="KW-1185">Reference proteome</keyword>
<sequence length="433" mass="50315">MQNYIITWVYCDPQTEESSYTQMGSNSSETSFQEIYWKCAYVFFKTSIINNPSAKHLLFTNNQDIPFIEGVSLKDKFASMNVEVIEIPLTFNTPPDYFFSWRNQFYLFDILAYLGRHLEPDDNVIVLDSDCIFTKPAEPIFKDLVRYPALVYSLPFNEYEDIHGLSRMQMLDVYNKISDSDYAEYPTYYGGEWFAAKVSYIRLLNSMIPNIWLKNMNLHLQGKLKFNEEAHMLSFLYDESCAELGSANSYIRRMWTISSIRRDIQNTDTELIIWHCPSEKKYGISALFDSLWQDENNLLTEEAQLHLTNHLGKYFGIPNEQERNNSTDQGVLKQIESIQRIHGPIAIFGSGSYGVSVLNLLHNFDISPYAFIDNDSKRWGTLVESIPVISLNEMEDNTFILIASYASTEIEKQLLDHGLSKDDQFMIYTFYNN</sequence>
<dbReference type="Proteomes" id="UP001597233">
    <property type="component" value="Unassembled WGS sequence"/>
</dbReference>
<dbReference type="InterPro" id="IPR029063">
    <property type="entry name" value="SAM-dependent_MTases_sf"/>
</dbReference>
<dbReference type="SUPFAM" id="SSF53335">
    <property type="entry name" value="S-adenosyl-L-methionine-dependent methyltransferases"/>
    <property type="match status" value="1"/>
</dbReference>
<protein>
    <submittedName>
        <fullName evidence="1">Uncharacterized protein</fullName>
    </submittedName>
</protein>
<comment type="caution">
    <text evidence="1">The sequence shown here is derived from an EMBL/GenBank/DDBJ whole genome shotgun (WGS) entry which is preliminary data.</text>
</comment>
<proteinExistence type="predicted"/>